<evidence type="ECO:0000313" key="1">
    <source>
        <dbReference type="EMBL" id="KKS84698.1"/>
    </source>
</evidence>
<name>A0A0G1FCV8_9BACT</name>
<reference evidence="1 2" key="1">
    <citation type="journal article" date="2015" name="Nature">
        <title>rRNA introns, odd ribosomes, and small enigmatic genomes across a large radiation of phyla.</title>
        <authorList>
            <person name="Brown C.T."/>
            <person name="Hug L.A."/>
            <person name="Thomas B.C."/>
            <person name="Sharon I."/>
            <person name="Castelle C.J."/>
            <person name="Singh A."/>
            <person name="Wilkins M.J."/>
            <person name="Williams K.H."/>
            <person name="Banfield J.F."/>
        </authorList>
    </citation>
    <scope>NUCLEOTIDE SEQUENCE [LARGE SCALE GENOMIC DNA]</scope>
</reference>
<proteinExistence type="predicted"/>
<dbReference type="Proteomes" id="UP000034543">
    <property type="component" value="Unassembled WGS sequence"/>
</dbReference>
<evidence type="ECO:0000313" key="2">
    <source>
        <dbReference type="Proteomes" id="UP000034543"/>
    </source>
</evidence>
<dbReference type="AlphaFoldDB" id="A0A0G1FCV8"/>
<comment type="caution">
    <text evidence="1">The sequence shown here is derived from an EMBL/GenBank/DDBJ whole genome shotgun (WGS) entry which is preliminary data.</text>
</comment>
<accession>A0A0G1FCV8</accession>
<sequence>MNDKQEEPQSLIDLPIKDRVNVMLQRQFIDITDGFPAKSAAELEEILIELLMKEYLGRFPIIGTKDNHIFLLVRGASRS</sequence>
<dbReference type="EMBL" id="LCFB01000015">
    <property type="protein sequence ID" value="KKS84698.1"/>
    <property type="molecule type" value="Genomic_DNA"/>
</dbReference>
<gene>
    <name evidence="1" type="ORF">UV59_C0015G0021</name>
</gene>
<protein>
    <submittedName>
        <fullName evidence="1">Uncharacterized protein</fullName>
    </submittedName>
</protein>
<organism evidence="1 2">
    <name type="scientific">Candidatus Gottesmanbacteria bacterium GW2011_GWA1_43_11</name>
    <dbReference type="NCBI Taxonomy" id="1618436"/>
    <lineage>
        <taxon>Bacteria</taxon>
        <taxon>Candidatus Gottesmaniibacteriota</taxon>
    </lineage>
</organism>